<dbReference type="Gene3D" id="3.40.50.300">
    <property type="entry name" value="P-loop containing nucleotide triphosphate hydrolases"/>
    <property type="match status" value="1"/>
</dbReference>
<evidence type="ECO:0000256" key="4">
    <source>
        <dbReference type="ARBA" id="ARBA00023136"/>
    </source>
</evidence>
<dbReference type="EMBL" id="JAPRAT010000002">
    <property type="protein sequence ID" value="MCZ0701997.1"/>
    <property type="molecule type" value="Genomic_DNA"/>
</dbReference>
<dbReference type="GO" id="GO:0034040">
    <property type="term" value="F:ATPase-coupled lipid transmembrane transporter activity"/>
    <property type="evidence" value="ECO:0007669"/>
    <property type="project" value="TreeGrafter"/>
</dbReference>
<dbReference type="GO" id="GO:0140359">
    <property type="term" value="F:ABC-type transporter activity"/>
    <property type="evidence" value="ECO:0007669"/>
    <property type="project" value="InterPro"/>
</dbReference>
<dbReference type="RefSeq" id="WP_268778764.1">
    <property type="nucleotide sequence ID" value="NZ_JAPRAT010000002.1"/>
</dbReference>
<evidence type="ECO:0000256" key="2">
    <source>
        <dbReference type="ARBA" id="ARBA00022692"/>
    </source>
</evidence>
<dbReference type="GO" id="GO:0005524">
    <property type="term" value="F:ATP binding"/>
    <property type="evidence" value="ECO:0007669"/>
    <property type="project" value="InterPro"/>
</dbReference>
<evidence type="ECO:0000256" key="5">
    <source>
        <dbReference type="SAM" id="Phobius"/>
    </source>
</evidence>
<feature type="transmembrane region" description="Helical" evidence="5">
    <location>
        <begin position="245"/>
        <end position="266"/>
    </location>
</feature>
<dbReference type="AlphaFoldDB" id="A0A9J6R8P3"/>
<organism evidence="7 8">
    <name type="scientific">Natronobacillus azotifigens</name>
    <dbReference type="NCBI Taxonomy" id="472978"/>
    <lineage>
        <taxon>Bacteria</taxon>
        <taxon>Bacillati</taxon>
        <taxon>Bacillota</taxon>
        <taxon>Bacilli</taxon>
        <taxon>Bacillales</taxon>
        <taxon>Bacillaceae</taxon>
        <taxon>Natronobacillus</taxon>
    </lineage>
</organism>
<dbReference type="GO" id="GO:1904680">
    <property type="term" value="F:peptide transmembrane transporter activity"/>
    <property type="evidence" value="ECO:0007669"/>
    <property type="project" value="InterPro"/>
</dbReference>
<dbReference type="PANTHER" id="PTHR24221">
    <property type="entry name" value="ATP-BINDING CASSETTE SUB-FAMILY B"/>
    <property type="match status" value="1"/>
</dbReference>
<feature type="transmembrane region" description="Helical" evidence="5">
    <location>
        <begin position="64"/>
        <end position="88"/>
    </location>
</feature>
<feature type="transmembrane region" description="Helical" evidence="5">
    <location>
        <begin position="20"/>
        <end position="44"/>
    </location>
</feature>
<proteinExistence type="predicted"/>
<dbReference type="PROSITE" id="PS50929">
    <property type="entry name" value="ABC_TM1F"/>
    <property type="match status" value="1"/>
</dbReference>
<dbReference type="InterPro" id="IPR011527">
    <property type="entry name" value="ABC1_TM_dom"/>
</dbReference>
<dbReference type="GO" id="GO:0005886">
    <property type="term" value="C:plasma membrane"/>
    <property type="evidence" value="ECO:0007669"/>
    <property type="project" value="UniProtKB-SubCell"/>
</dbReference>
<dbReference type="PANTHER" id="PTHR24221:SF654">
    <property type="entry name" value="ATP-BINDING CASSETTE SUB-FAMILY B MEMBER 6"/>
    <property type="match status" value="1"/>
</dbReference>
<dbReference type="InterPro" id="IPR003439">
    <property type="entry name" value="ABC_transporter-like_ATP-bd"/>
</dbReference>
<evidence type="ECO:0000313" key="7">
    <source>
        <dbReference type="EMBL" id="MCZ0701997.1"/>
    </source>
</evidence>
<feature type="transmembrane region" description="Helical" evidence="5">
    <location>
        <begin position="387"/>
        <end position="407"/>
    </location>
</feature>
<feature type="transmembrane region" description="Helical" evidence="5">
    <location>
        <begin position="100"/>
        <end position="122"/>
    </location>
</feature>
<accession>A0A9J6R8P3</accession>
<dbReference type="Gene3D" id="1.20.1560.10">
    <property type="entry name" value="ABC transporter type 1, transmembrane domain"/>
    <property type="match status" value="1"/>
</dbReference>
<comment type="subcellular location">
    <subcellularLocation>
        <location evidence="1">Cell membrane</location>
        <topology evidence="1">Multi-pass membrane protein</topology>
    </subcellularLocation>
</comment>
<dbReference type="GO" id="GO:0016887">
    <property type="term" value="F:ATP hydrolysis activity"/>
    <property type="evidence" value="ECO:0007669"/>
    <property type="project" value="InterPro"/>
</dbReference>
<feature type="transmembrane region" description="Helical" evidence="5">
    <location>
        <begin position="272"/>
        <end position="288"/>
    </location>
</feature>
<evidence type="ECO:0000256" key="3">
    <source>
        <dbReference type="ARBA" id="ARBA00022989"/>
    </source>
</evidence>
<name>A0A9J6R8P3_9BACI</name>
<protein>
    <submittedName>
        <fullName evidence="7">Cyclic peptide export ABC transporter</fullName>
    </submittedName>
</protein>
<dbReference type="GO" id="GO:0015833">
    <property type="term" value="P:peptide transport"/>
    <property type="evidence" value="ECO:0007669"/>
    <property type="project" value="InterPro"/>
</dbReference>
<keyword evidence="2 5" id="KW-0812">Transmembrane</keyword>
<evidence type="ECO:0000256" key="1">
    <source>
        <dbReference type="ARBA" id="ARBA00004651"/>
    </source>
</evidence>
<dbReference type="InterPro" id="IPR027417">
    <property type="entry name" value="P-loop_NTPase"/>
</dbReference>
<dbReference type="SUPFAM" id="SSF52540">
    <property type="entry name" value="P-loop containing nucleoside triphosphate hydrolases"/>
    <property type="match status" value="1"/>
</dbReference>
<gene>
    <name evidence="7" type="ORF">OWO01_02080</name>
</gene>
<dbReference type="InterPro" id="IPR036640">
    <property type="entry name" value="ABC1_TM_sf"/>
</dbReference>
<dbReference type="NCBIfam" id="TIGR01194">
    <property type="entry name" value="cyc_pep_trnsptr"/>
    <property type="match status" value="1"/>
</dbReference>
<evidence type="ECO:0000313" key="8">
    <source>
        <dbReference type="Proteomes" id="UP001084197"/>
    </source>
</evidence>
<dbReference type="InterPro" id="IPR005898">
    <property type="entry name" value="Cyc_pep_transpt_SyrD/YojI"/>
</dbReference>
<keyword evidence="4 5" id="KW-0472">Membrane</keyword>
<feature type="transmembrane region" description="Helical" evidence="5">
    <location>
        <begin position="171"/>
        <end position="189"/>
    </location>
</feature>
<reference evidence="7" key="1">
    <citation type="submission" date="2022-11" db="EMBL/GenBank/DDBJ databases">
        <title>WGS of Natronobacillus azotifigens 24KS-1, an anaerobic diazotrophic haloalkaliphile from soda-rich habitats.</title>
        <authorList>
            <person name="Sorokin D.Y."/>
            <person name="Merkel A.Y."/>
        </authorList>
    </citation>
    <scope>NUCLEOTIDE SEQUENCE</scope>
    <source>
        <strain evidence="7">24KS-1</strain>
    </source>
</reference>
<dbReference type="InterPro" id="IPR039421">
    <property type="entry name" value="Type_1_exporter"/>
</dbReference>
<feature type="transmembrane region" description="Helical" evidence="5">
    <location>
        <begin position="134"/>
        <end position="156"/>
    </location>
</feature>
<sequence>MDNYLYSEHITEELIKYNNISGVLIYVIAAAILYVIVLASRLLIQVRRGTRQFKGFNKRDLISIVVFLSFIVVIAFSLYEIPFIFIHLELSWQDIFHHGFFNLVMVGILFFVLVGASLLYFYTASYFPRPKEKGTFLLIGLSIVTGIANAMVIFLMNESITRVENYGLDSLRGMIILFSLVLFVYSYSIKILRYRLIKLTNDLVYDKRLEITNKLLHSTYEQLEKLEKEKIYATLNNDTERVGGFVNNIVSAVTSIITVLACFVYLSFIHFQAFVVFLLVLMVLAFVHQKVSSTGERLFLESRDMQNIFFRLIDNMVRGFKELYLHRGRLNDFKADVKLVCDDYRQKRIKADILFTSVVILGELAIFVLMGIIVLVFPFTFASFDAVLLRSFVFVFVFAVGPITSILGRVPELLQIKISWDRINKMAEEVTNLTVDQNKKEMSVKQKISKLELIDVTYVHQNRQEISNSSSFQLGPINLTLQSGEVTYITGGNGSGKTTLAKILTGLYIPSSGRVLVNGEQVPLSTLNEYFAAVFSDYYLFEKLYGIDFKNKENEIQEYLKMFNLEDKVSVRNGKFTTTQLSTGQRKRLALLVSYLDDRPIYILDEWAADQDPQYRAYYYEPDFT</sequence>
<keyword evidence="8" id="KW-1185">Reference proteome</keyword>
<keyword evidence="3 5" id="KW-1133">Transmembrane helix</keyword>
<dbReference type="SUPFAM" id="SSF90123">
    <property type="entry name" value="ABC transporter transmembrane region"/>
    <property type="match status" value="1"/>
</dbReference>
<dbReference type="Pfam" id="PF00005">
    <property type="entry name" value="ABC_tran"/>
    <property type="match status" value="1"/>
</dbReference>
<feature type="transmembrane region" description="Helical" evidence="5">
    <location>
        <begin position="353"/>
        <end position="381"/>
    </location>
</feature>
<feature type="domain" description="ABC transmembrane type-1" evidence="6">
    <location>
        <begin position="136"/>
        <end position="415"/>
    </location>
</feature>
<comment type="caution">
    <text evidence="7">The sequence shown here is derived from an EMBL/GenBank/DDBJ whole genome shotgun (WGS) entry which is preliminary data.</text>
</comment>
<evidence type="ECO:0000259" key="6">
    <source>
        <dbReference type="PROSITE" id="PS50929"/>
    </source>
</evidence>
<dbReference type="Proteomes" id="UP001084197">
    <property type="component" value="Unassembled WGS sequence"/>
</dbReference>